<dbReference type="PANTHER" id="PTHR22957">
    <property type="entry name" value="TBC1 DOMAIN FAMILY MEMBER GTPASE-ACTIVATING PROTEIN"/>
    <property type="match status" value="1"/>
</dbReference>
<evidence type="ECO:0000313" key="5">
    <source>
        <dbReference type="Proteomes" id="UP000053201"/>
    </source>
</evidence>
<organism evidence="4 5">
    <name type="scientific">Spizellomyces punctatus (strain DAOM BR117)</name>
    <dbReference type="NCBI Taxonomy" id="645134"/>
    <lineage>
        <taxon>Eukaryota</taxon>
        <taxon>Fungi</taxon>
        <taxon>Fungi incertae sedis</taxon>
        <taxon>Chytridiomycota</taxon>
        <taxon>Chytridiomycota incertae sedis</taxon>
        <taxon>Chytridiomycetes</taxon>
        <taxon>Spizellomycetales</taxon>
        <taxon>Spizellomycetaceae</taxon>
        <taxon>Spizellomyces</taxon>
    </lineage>
</organism>
<evidence type="ECO:0000256" key="2">
    <source>
        <dbReference type="SAM" id="MobiDB-lite"/>
    </source>
</evidence>
<dbReference type="eggNOG" id="KOG1091">
    <property type="taxonomic scope" value="Eukaryota"/>
</dbReference>
<dbReference type="Pfam" id="PF00566">
    <property type="entry name" value="RabGAP-TBC"/>
    <property type="match status" value="2"/>
</dbReference>
<evidence type="ECO:0000256" key="1">
    <source>
        <dbReference type="ARBA" id="ARBA00022468"/>
    </source>
</evidence>
<dbReference type="OMA" id="LHDENPW"/>
<evidence type="ECO:0000259" key="3">
    <source>
        <dbReference type="PROSITE" id="PS50086"/>
    </source>
</evidence>
<feature type="compositionally biased region" description="Polar residues" evidence="2">
    <location>
        <begin position="626"/>
        <end position="652"/>
    </location>
</feature>
<dbReference type="FunFam" id="1.10.8.270:FF:000031">
    <property type="entry name" value="TBC1 domain family member 5"/>
    <property type="match status" value="1"/>
</dbReference>
<feature type="domain" description="Rab-GAP TBC" evidence="3">
    <location>
        <begin position="34"/>
        <end position="316"/>
    </location>
</feature>
<dbReference type="Gene3D" id="1.10.8.270">
    <property type="entry name" value="putative rabgap domain of human tbc1 domain family member 14 like domains"/>
    <property type="match status" value="1"/>
</dbReference>
<dbReference type="PANTHER" id="PTHR22957:SF337">
    <property type="entry name" value="TBC1 DOMAIN FAMILY MEMBER 5"/>
    <property type="match status" value="1"/>
</dbReference>
<dbReference type="SMART" id="SM00164">
    <property type="entry name" value="TBC"/>
    <property type="match status" value="1"/>
</dbReference>
<evidence type="ECO:0000313" key="4">
    <source>
        <dbReference type="EMBL" id="KND04397.1"/>
    </source>
</evidence>
<keyword evidence="5" id="KW-1185">Reference proteome</keyword>
<dbReference type="InterPro" id="IPR000195">
    <property type="entry name" value="Rab-GAP-TBC_dom"/>
</dbReference>
<accession>A0A0L0HTG7</accession>
<dbReference type="RefSeq" id="XP_016612436.1">
    <property type="nucleotide sequence ID" value="XM_016748461.1"/>
</dbReference>
<dbReference type="FunFam" id="1.10.472.80:FF:000038">
    <property type="entry name" value="TBC1 domain family member 5"/>
    <property type="match status" value="1"/>
</dbReference>
<sequence>MRSGQELCVGWNNVFSDPMLSMDRLKERGIAGDIGDDDLRSLYWKIFLEYLPSLSKDAWPLILSKERQGYTDLKTKFMFDPNKAAEQANDWSLNNPLSLADESPWTQYFKDVDLQKVIRQDVERTFPDQPIFRTQQIQDIMTAILFIWCKLNPDVSYRQGMHELLAPILLVVDHDKLDPQNDTSALDPVLVTTFDAKYVEHDAAVLFYRLMRATKPWFEVGPDLGPSRPSRVIQKSNYAEHRRGQEDAGKQVPIVAFCRRVQHDLLRVLDFDLYQHLEKQGIEPQLYGIRWLRLLFGREFPIPELFVLWDGIFADDPNLGLVEWLCIALLLYLRKDLVGQEYAITMHRLMKFPSPDKLTTTVSEFIRSARGLRDRYNHHALFLSSNSSRPNSTPSSPTRAQYAEPNIRPPSKKRTTVPWSNHTANPIPEKPVRSPSASQFSGSVTTSYPPMRKGSYTETVPASPTQVPSSPGADGKQQQLQLQLAHLTRQVQQFRERDREFARKISRWIDTVSDVLDDETDARLGTRAEQLRGIVDEMQVIANELHPGRPESARRAPKEDKDTAQREAGDDEKHMPSPIQESTPSVEQAKAEGPAAVHVEQATVPTTGTPDLSGPAQSAVEDSVDNETTGVNPSRAPPSNLQNIRWGSSTDIRNAPAKPLTSHAAPPEPLNKQQSQSSIQGYTSAPSPIPSPSRVAASTDPWASETTDMIVGTVKAGVTGINKVLMGLFEDPWADHGVLAGRGGGAGRRRGSSRDIREGRELGPVNYPSNVEDKVDNEEEGGNVVKEASSVGTASGGRPTTAPKAASTLDATRVQSPARDPLGAGFARGTAGSTTVTRRRTESAEVDPLGLP</sequence>
<gene>
    <name evidence="4" type="ORF">SPPG_00128</name>
</gene>
<dbReference type="OrthoDB" id="27140at2759"/>
<feature type="compositionally biased region" description="Polar residues" evidence="2">
    <location>
        <begin position="671"/>
        <end position="686"/>
    </location>
</feature>
<keyword evidence="1" id="KW-0343">GTPase activation</keyword>
<reference evidence="4 5" key="1">
    <citation type="submission" date="2009-08" db="EMBL/GenBank/DDBJ databases">
        <title>The Genome Sequence of Spizellomyces punctatus strain DAOM BR117.</title>
        <authorList>
            <consortium name="The Broad Institute Genome Sequencing Platform"/>
            <person name="Russ C."/>
            <person name="Cuomo C."/>
            <person name="Shea T."/>
            <person name="Young S.K."/>
            <person name="Zeng Q."/>
            <person name="Koehrsen M."/>
            <person name="Haas B."/>
            <person name="Borodovsky M."/>
            <person name="Guigo R."/>
            <person name="Alvarado L."/>
            <person name="Berlin A."/>
            <person name="Bochicchio J."/>
            <person name="Borenstein D."/>
            <person name="Chapman S."/>
            <person name="Chen Z."/>
            <person name="Engels R."/>
            <person name="Freedman E."/>
            <person name="Gellesch M."/>
            <person name="Goldberg J."/>
            <person name="Griggs A."/>
            <person name="Gujja S."/>
            <person name="Heiman D."/>
            <person name="Hepburn T."/>
            <person name="Howarth C."/>
            <person name="Jen D."/>
            <person name="Larson L."/>
            <person name="Lewis B."/>
            <person name="Mehta T."/>
            <person name="Park D."/>
            <person name="Pearson M."/>
            <person name="Roberts A."/>
            <person name="Saif S."/>
            <person name="Shenoy N."/>
            <person name="Sisk P."/>
            <person name="Stolte C."/>
            <person name="Sykes S."/>
            <person name="Thomson T."/>
            <person name="Walk T."/>
            <person name="White J."/>
            <person name="Yandava C."/>
            <person name="Burger G."/>
            <person name="Gray M.W."/>
            <person name="Holland P.W.H."/>
            <person name="King N."/>
            <person name="Lang F.B.F."/>
            <person name="Roger A.J."/>
            <person name="Ruiz-Trillo I."/>
            <person name="Lander E."/>
            <person name="Nusbaum C."/>
        </authorList>
    </citation>
    <scope>NUCLEOTIDE SEQUENCE [LARGE SCALE GENOMIC DNA]</scope>
    <source>
        <strain evidence="4 5">DAOM BR117</strain>
    </source>
</reference>
<feature type="compositionally biased region" description="Polar residues" evidence="2">
    <location>
        <begin position="456"/>
        <end position="469"/>
    </location>
</feature>
<dbReference type="SUPFAM" id="SSF47923">
    <property type="entry name" value="Ypt/Rab-GAP domain of gyp1p"/>
    <property type="match status" value="2"/>
</dbReference>
<dbReference type="VEuPathDB" id="FungiDB:SPPG_00128"/>
<proteinExistence type="predicted"/>
<dbReference type="EMBL" id="KQ257450">
    <property type="protein sequence ID" value="KND04397.1"/>
    <property type="molecule type" value="Genomic_DNA"/>
</dbReference>
<dbReference type="Proteomes" id="UP000053201">
    <property type="component" value="Unassembled WGS sequence"/>
</dbReference>
<dbReference type="GeneID" id="27683876"/>
<dbReference type="AlphaFoldDB" id="A0A0L0HTG7"/>
<protein>
    <recommendedName>
        <fullName evidence="3">Rab-GAP TBC domain-containing protein</fullName>
    </recommendedName>
</protein>
<feature type="region of interest" description="Disordered" evidence="2">
    <location>
        <begin position="544"/>
        <end position="700"/>
    </location>
</feature>
<feature type="compositionally biased region" description="Basic and acidic residues" evidence="2">
    <location>
        <begin position="752"/>
        <end position="761"/>
    </location>
</feature>
<dbReference type="PROSITE" id="PS50086">
    <property type="entry name" value="TBC_RABGAP"/>
    <property type="match status" value="1"/>
</dbReference>
<dbReference type="GO" id="GO:0005096">
    <property type="term" value="F:GTPase activator activity"/>
    <property type="evidence" value="ECO:0007669"/>
    <property type="project" value="UniProtKB-KW"/>
</dbReference>
<feature type="region of interest" description="Disordered" evidence="2">
    <location>
        <begin position="383"/>
        <end position="478"/>
    </location>
</feature>
<name>A0A0L0HTG7_SPIPD</name>
<feature type="compositionally biased region" description="Polar residues" evidence="2">
    <location>
        <begin position="435"/>
        <end position="448"/>
    </location>
</feature>
<dbReference type="InParanoid" id="A0A0L0HTG7"/>
<dbReference type="InterPro" id="IPR035969">
    <property type="entry name" value="Rab-GAP_TBC_sf"/>
</dbReference>
<feature type="compositionally biased region" description="Basic and acidic residues" evidence="2">
    <location>
        <begin position="546"/>
        <end position="575"/>
    </location>
</feature>
<feature type="compositionally biased region" description="Low complexity" evidence="2">
    <location>
        <begin position="384"/>
        <end position="399"/>
    </location>
</feature>
<dbReference type="STRING" id="645134.A0A0L0HTG7"/>
<feature type="region of interest" description="Disordered" evidence="2">
    <location>
        <begin position="741"/>
        <end position="852"/>
    </location>
</feature>
<dbReference type="Gene3D" id="1.10.472.80">
    <property type="entry name" value="Ypt/Rab-GAP domain of gyp1p, domain 3"/>
    <property type="match status" value="1"/>
</dbReference>